<evidence type="ECO:0000313" key="11">
    <source>
        <dbReference type="EMBL" id="MEB8341160.1"/>
    </source>
</evidence>
<dbReference type="InterPro" id="IPR036819">
    <property type="entry name" value="Subtilisin_inhibitor-like_sf"/>
</dbReference>
<evidence type="ECO:0000256" key="5">
    <source>
        <dbReference type="ARBA" id="ARBA00022690"/>
    </source>
</evidence>
<comment type="subunit">
    <text evidence="3">Homodimer.</text>
</comment>
<dbReference type="PRINTS" id="PR00294">
    <property type="entry name" value="SSBTLNINHBTR"/>
</dbReference>
<keyword evidence="6 8" id="KW-0722">Serine protease inhibitor</keyword>
<evidence type="ECO:0000256" key="1">
    <source>
        <dbReference type="ARBA" id="ARBA00004613"/>
    </source>
</evidence>
<evidence type="ECO:0000256" key="3">
    <source>
        <dbReference type="ARBA" id="ARBA00011738"/>
    </source>
</evidence>
<feature type="chain" id="PRO_5047495547" evidence="9">
    <location>
        <begin position="24"/>
        <end position="130"/>
    </location>
</feature>
<dbReference type="SUPFAM" id="SSF55399">
    <property type="entry name" value="Subtilisin inhibitor"/>
    <property type="match status" value="1"/>
</dbReference>
<dbReference type="PROSITE" id="PS00999">
    <property type="entry name" value="SSI"/>
    <property type="match status" value="1"/>
</dbReference>
<organism evidence="11 12">
    <name type="scientific">Streptomyces endophyticus</name>
    <dbReference type="NCBI Taxonomy" id="714166"/>
    <lineage>
        <taxon>Bacteria</taxon>
        <taxon>Bacillati</taxon>
        <taxon>Actinomycetota</taxon>
        <taxon>Actinomycetes</taxon>
        <taxon>Kitasatosporales</taxon>
        <taxon>Streptomycetaceae</taxon>
        <taxon>Streptomyces</taxon>
    </lineage>
</organism>
<comment type="caution">
    <text evidence="11">The sequence shown here is derived from an EMBL/GenBank/DDBJ whole genome shotgun (WGS) entry which is preliminary data.</text>
</comment>
<dbReference type="InterPro" id="IPR023549">
    <property type="entry name" value="Subtilisin_inhibitor"/>
</dbReference>
<accession>A0ABU6FCR3</accession>
<dbReference type="Pfam" id="PF00720">
    <property type="entry name" value="SSI"/>
    <property type="match status" value="1"/>
</dbReference>
<dbReference type="InterPro" id="IPR020054">
    <property type="entry name" value="Prot_inh_SSI_I16_CS"/>
</dbReference>
<keyword evidence="5 8" id="KW-0646">Protease inhibitor</keyword>
<dbReference type="EMBL" id="JAOZYC010000143">
    <property type="protein sequence ID" value="MEB8341160.1"/>
    <property type="molecule type" value="Genomic_DNA"/>
</dbReference>
<reference evidence="11 12" key="1">
    <citation type="submission" date="2022-10" db="EMBL/GenBank/DDBJ databases">
        <authorList>
            <person name="Xie J."/>
            <person name="Shen N."/>
        </authorList>
    </citation>
    <scope>NUCLEOTIDE SEQUENCE [LARGE SCALE GENOMIC DNA]</scope>
    <source>
        <strain evidence="11 12">YIM65594</strain>
    </source>
</reference>
<evidence type="ECO:0000256" key="6">
    <source>
        <dbReference type="ARBA" id="ARBA00022900"/>
    </source>
</evidence>
<protein>
    <submittedName>
        <fullName evidence="11">Subtilase-type protease inhibitor</fullName>
    </submittedName>
</protein>
<dbReference type="GO" id="GO:0030414">
    <property type="term" value="F:peptidase inhibitor activity"/>
    <property type="evidence" value="ECO:0007669"/>
    <property type="project" value="UniProtKB-KW"/>
</dbReference>
<gene>
    <name evidence="11" type="ORF">OKJ99_27025</name>
</gene>
<comment type="subcellular location">
    <subcellularLocation>
        <location evidence="1">Secreted</location>
    </subcellularLocation>
</comment>
<dbReference type="RefSeq" id="WP_326020162.1">
    <property type="nucleotide sequence ID" value="NZ_JAOZYC010000143.1"/>
</dbReference>
<dbReference type="InterPro" id="IPR000691">
    <property type="entry name" value="Prot_inh_I16_SSI"/>
</dbReference>
<name>A0ABU6FCR3_9ACTN</name>
<keyword evidence="7" id="KW-1015">Disulfide bond</keyword>
<keyword evidence="4" id="KW-0964">Secreted</keyword>
<dbReference type="Proteomes" id="UP001354931">
    <property type="component" value="Unassembled WGS sequence"/>
</dbReference>
<evidence type="ECO:0000256" key="7">
    <source>
        <dbReference type="ARBA" id="ARBA00023157"/>
    </source>
</evidence>
<evidence type="ECO:0000256" key="9">
    <source>
        <dbReference type="SAM" id="SignalP"/>
    </source>
</evidence>
<sequence>MRSVHVAAAALLSLAAAAPAAHAATAGPEQSRGLFLTVSGSENTWVRGVRLNCAPQPSGHHPHAAEACEALDAVDGDLDALPVEQQICTKEYDPVTVAAIGTYRGKAIAWHKTFGNACELDASTGYVFRF</sequence>
<feature type="domain" description="Subtilisin inhibitor" evidence="10">
    <location>
        <begin position="34"/>
        <end position="116"/>
    </location>
</feature>
<proteinExistence type="inferred from homology"/>
<comment type="similarity">
    <text evidence="2 8">Belongs to the protease inhibitor I16 (SSI) family.</text>
</comment>
<evidence type="ECO:0000313" key="12">
    <source>
        <dbReference type="Proteomes" id="UP001354931"/>
    </source>
</evidence>
<keyword evidence="9" id="KW-0732">Signal</keyword>
<evidence type="ECO:0000256" key="2">
    <source>
        <dbReference type="ARBA" id="ARBA00010472"/>
    </source>
</evidence>
<dbReference type="Gene3D" id="3.30.350.10">
    <property type="entry name" value="Subtilisin inhibitor-like"/>
    <property type="match status" value="1"/>
</dbReference>
<evidence type="ECO:0000256" key="4">
    <source>
        <dbReference type="ARBA" id="ARBA00022525"/>
    </source>
</evidence>
<feature type="signal peptide" evidence="9">
    <location>
        <begin position="1"/>
        <end position="23"/>
    </location>
</feature>
<keyword evidence="12" id="KW-1185">Reference proteome</keyword>
<evidence type="ECO:0000259" key="10">
    <source>
        <dbReference type="Pfam" id="PF00720"/>
    </source>
</evidence>
<evidence type="ECO:0000256" key="8">
    <source>
        <dbReference type="RuleBase" id="RU003471"/>
    </source>
</evidence>